<dbReference type="STRING" id="1497955.HMPREF1872_00540"/>
<feature type="transmembrane region" description="Helical" evidence="9">
    <location>
        <begin position="40"/>
        <end position="60"/>
    </location>
</feature>
<evidence type="ECO:0000256" key="1">
    <source>
        <dbReference type="ARBA" id="ARBA00006430"/>
    </source>
</evidence>
<evidence type="ECO:0000256" key="8">
    <source>
        <dbReference type="ARBA" id="ARBA00023136"/>
    </source>
</evidence>
<dbReference type="Proteomes" id="UP000070080">
    <property type="component" value="Unassembled WGS sequence"/>
</dbReference>
<keyword evidence="4" id="KW-0762">Sugar transport</keyword>
<dbReference type="EMBL" id="LSCV01000009">
    <property type="protein sequence ID" value="KXB41950.1"/>
    <property type="molecule type" value="Genomic_DNA"/>
</dbReference>
<keyword evidence="6" id="KW-0769">Symport</keyword>
<evidence type="ECO:0000256" key="9">
    <source>
        <dbReference type="SAM" id="Phobius"/>
    </source>
</evidence>
<dbReference type="GO" id="GO:0015649">
    <property type="term" value="F:2-keto-3-deoxygluconate:proton symporter activity"/>
    <property type="evidence" value="ECO:0007669"/>
    <property type="project" value="InterPro"/>
</dbReference>
<gene>
    <name evidence="10" type="ORF">HMPREF1872_00540</name>
</gene>
<feature type="transmembrane region" description="Helical" evidence="9">
    <location>
        <begin position="14"/>
        <end position="33"/>
    </location>
</feature>
<keyword evidence="11" id="KW-1185">Reference proteome</keyword>
<name>A0A133YFH6_9FIRM</name>
<organism evidence="10 11">
    <name type="scientific">Amygdalobacter nucleatus</name>
    <dbReference type="NCBI Taxonomy" id="3029274"/>
    <lineage>
        <taxon>Bacteria</taxon>
        <taxon>Bacillati</taxon>
        <taxon>Bacillota</taxon>
        <taxon>Clostridia</taxon>
        <taxon>Eubacteriales</taxon>
        <taxon>Oscillospiraceae</taxon>
        <taxon>Amygdalobacter</taxon>
    </lineage>
</organism>
<keyword evidence="3" id="KW-1003">Cell membrane</keyword>
<evidence type="ECO:0000256" key="7">
    <source>
        <dbReference type="ARBA" id="ARBA00022989"/>
    </source>
</evidence>
<proteinExistence type="inferred from homology"/>
<feature type="transmembrane region" description="Helical" evidence="9">
    <location>
        <begin position="102"/>
        <end position="121"/>
    </location>
</feature>
<evidence type="ECO:0000256" key="3">
    <source>
        <dbReference type="ARBA" id="ARBA00022475"/>
    </source>
</evidence>
<evidence type="ECO:0000256" key="4">
    <source>
        <dbReference type="ARBA" id="ARBA00022597"/>
    </source>
</evidence>
<dbReference type="InterPro" id="IPR004684">
    <property type="entry name" value="2keto-3dGluconate_permease"/>
</dbReference>
<dbReference type="GO" id="GO:0016020">
    <property type="term" value="C:membrane"/>
    <property type="evidence" value="ECO:0007669"/>
    <property type="project" value="InterPro"/>
</dbReference>
<evidence type="ECO:0000256" key="6">
    <source>
        <dbReference type="ARBA" id="ARBA00022847"/>
    </source>
</evidence>
<protein>
    <submittedName>
        <fullName evidence="10">Uncharacterized protein</fullName>
    </submittedName>
</protein>
<sequence>MFIYGLMSPTEIDFMPIISTLIPLISGIVIGNLDKELGKFLATCMPFLIVVLGWAVGLGINLLETVRAGLDGILMTAIYYVFTFVPMLFVDKLVVKHGGLSASAIVTLGVVLTAVLTPNLVKHFSTNTKNGGQ</sequence>
<keyword evidence="5 9" id="KW-0812">Transmembrane</keyword>
<dbReference type="Pfam" id="PF03812">
    <property type="entry name" value="KdgT"/>
    <property type="match status" value="1"/>
</dbReference>
<evidence type="ECO:0000313" key="11">
    <source>
        <dbReference type="Proteomes" id="UP000070080"/>
    </source>
</evidence>
<feature type="transmembrane region" description="Helical" evidence="9">
    <location>
        <begin position="72"/>
        <end position="90"/>
    </location>
</feature>
<comment type="caution">
    <text evidence="10">The sequence shown here is derived from an EMBL/GenBank/DDBJ whole genome shotgun (WGS) entry which is preliminary data.</text>
</comment>
<keyword evidence="7 9" id="KW-1133">Transmembrane helix</keyword>
<evidence type="ECO:0000256" key="2">
    <source>
        <dbReference type="ARBA" id="ARBA00022448"/>
    </source>
</evidence>
<dbReference type="AlphaFoldDB" id="A0A133YFH6"/>
<accession>A0A133YFH6</accession>
<comment type="similarity">
    <text evidence="1">Belongs to the KdgT transporter family.</text>
</comment>
<evidence type="ECO:0000256" key="5">
    <source>
        <dbReference type="ARBA" id="ARBA00022692"/>
    </source>
</evidence>
<keyword evidence="2" id="KW-0813">Transport</keyword>
<keyword evidence="8 9" id="KW-0472">Membrane</keyword>
<reference evidence="11" key="1">
    <citation type="submission" date="2016-01" db="EMBL/GenBank/DDBJ databases">
        <authorList>
            <person name="Mitreva M."/>
            <person name="Pepin K.H."/>
            <person name="Mihindukulasuriya K.A."/>
            <person name="Fulton R."/>
            <person name="Fronick C."/>
            <person name="O'Laughlin M."/>
            <person name="Miner T."/>
            <person name="Herter B."/>
            <person name="Rosa B.A."/>
            <person name="Cordes M."/>
            <person name="Tomlinson C."/>
            <person name="Wollam A."/>
            <person name="Palsikar V.B."/>
            <person name="Mardis E.R."/>
            <person name="Wilson R.K."/>
        </authorList>
    </citation>
    <scope>NUCLEOTIDE SEQUENCE [LARGE SCALE GENOMIC DNA]</scope>
    <source>
        <strain evidence="11">KA00274</strain>
    </source>
</reference>
<evidence type="ECO:0000313" key="10">
    <source>
        <dbReference type="EMBL" id="KXB41950.1"/>
    </source>
</evidence>